<reference evidence="1 2" key="1">
    <citation type="journal article" date="2020" name="Phytopathology">
        <title>Genome Sequence Resources of Colletotrichum truncatum, C. plurivorum, C. musicola, and C. sojae: Four Species Pathogenic to Soybean (Glycine max).</title>
        <authorList>
            <person name="Rogerio F."/>
            <person name="Boufleur T.R."/>
            <person name="Ciampi-Guillardi M."/>
            <person name="Sukno S.A."/>
            <person name="Thon M.R."/>
            <person name="Massola Junior N.S."/>
            <person name="Baroncelli R."/>
        </authorList>
    </citation>
    <scope>NUCLEOTIDE SEQUENCE [LARGE SCALE GENOMIC DNA]</scope>
    <source>
        <strain evidence="1 2">LFN0009</strain>
    </source>
</reference>
<dbReference type="Proteomes" id="UP000652219">
    <property type="component" value="Unassembled WGS sequence"/>
</dbReference>
<organism evidence="1 2">
    <name type="scientific">Colletotrichum sojae</name>
    <dbReference type="NCBI Taxonomy" id="2175907"/>
    <lineage>
        <taxon>Eukaryota</taxon>
        <taxon>Fungi</taxon>
        <taxon>Dikarya</taxon>
        <taxon>Ascomycota</taxon>
        <taxon>Pezizomycotina</taxon>
        <taxon>Sordariomycetes</taxon>
        <taxon>Hypocreomycetidae</taxon>
        <taxon>Glomerellales</taxon>
        <taxon>Glomerellaceae</taxon>
        <taxon>Colletotrichum</taxon>
        <taxon>Colletotrichum orchidearum species complex</taxon>
    </lineage>
</organism>
<keyword evidence="2" id="KW-1185">Reference proteome</keyword>
<accession>A0A8H6MI78</accession>
<sequence>MLSAELNFADASNAQFPSYRGSQLRPPTWASSLSRLVSIPFNLLAPLSDPGLNPTLTLTHRPRQRRRTEIFISYYHDSDFDSNTNAASVRE</sequence>
<proteinExistence type="predicted"/>
<dbReference type="EMBL" id="WIGN01000633">
    <property type="protein sequence ID" value="KAF6786603.1"/>
    <property type="molecule type" value="Genomic_DNA"/>
</dbReference>
<gene>
    <name evidence="1" type="ORF">CSOJ01_15381</name>
</gene>
<dbReference type="AlphaFoldDB" id="A0A8H6MI78"/>
<name>A0A8H6MI78_9PEZI</name>
<evidence type="ECO:0000313" key="2">
    <source>
        <dbReference type="Proteomes" id="UP000652219"/>
    </source>
</evidence>
<comment type="caution">
    <text evidence="1">The sequence shown here is derived from an EMBL/GenBank/DDBJ whole genome shotgun (WGS) entry which is preliminary data.</text>
</comment>
<evidence type="ECO:0000313" key="1">
    <source>
        <dbReference type="EMBL" id="KAF6786603.1"/>
    </source>
</evidence>
<protein>
    <submittedName>
        <fullName evidence="1">Uncharacterized protein</fullName>
    </submittedName>
</protein>